<comment type="caution">
    <text evidence="2">The sequence shown here is derived from an EMBL/GenBank/DDBJ whole genome shotgun (WGS) entry which is preliminary data.</text>
</comment>
<gene>
    <name evidence="2" type="ORF">PARMNEM_LOCUS4583</name>
</gene>
<proteinExistence type="predicted"/>
<keyword evidence="3" id="KW-1185">Reference proteome</keyword>
<dbReference type="Proteomes" id="UP001314205">
    <property type="component" value="Unassembled WGS sequence"/>
</dbReference>
<organism evidence="2 3">
    <name type="scientific">Parnassius mnemosyne</name>
    <name type="common">clouded apollo</name>
    <dbReference type="NCBI Taxonomy" id="213953"/>
    <lineage>
        <taxon>Eukaryota</taxon>
        <taxon>Metazoa</taxon>
        <taxon>Ecdysozoa</taxon>
        <taxon>Arthropoda</taxon>
        <taxon>Hexapoda</taxon>
        <taxon>Insecta</taxon>
        <taxon>Pterygota</taxon>
        <taxon>Neoptera</taxon>
        <taxon>Endopterygota</taxon>
        <taxon>Lepidoptera</taxon>
        <taxon>Glossata</taxon>
        <taxon>Ditrysia</taxon>
        <taxon>Papilionoidea</taxon>
        <taxon>Papilionidae</taxon>
        <taxon>Parnassiinae</taxon>
        <taxon>Parnassini</taxon>
        <taxon>Parnassius</taxon>
        <taxon>Driopa</taxon>
    </lineage>
</organism>
<evidence type="ECO:0000256" key="1">
    <source>
        <dbReference type="SAM" id="SignalP"/>
    </source>
</evidence>
<feature type="chain" id="PRO_5043931516" evidence="1">
    <location>
        <begin position="19"/>
        <end position="155"/>
    </location>
</feature>
<accession>A0AAV1KN07</accession>
<keyword evidence="1" id="KW-0732">Signal</keyword>
<dbReference type="EMBL" id="CAVLGL010000046">
    <property type="protein sequence ID" value="CAK1583157.1"/>
    <property type="molecule type" value="Genomic_DNA"/>
</dbReference>
<sequence>MDLLVSILLLYLSAGVRSESLHDTIEERSNRGVYASNFVAEFEPIGYAAVSLHPTIPVIHIISPSFKYNFGSPYDEEMKPKRHHYARLPAHSASLIDTRITKLSPSSSEMQAQEIIYARPNKRGGFTYRRPTAVSHPPVEPIVIRVQKYKVVRNR</sequence>
<reference evidence="2 3" key="1">
    <citation type="submission" date="2023-11" db="EMBL/GenBank/DDBJ databases">
        <authorList>
            <person name="Hedman E."/>
            <person name="Englund M."/>
            <person name="Stromberg M."/>
            <person name="Nyberg Akerstrom W."/>
            <person name="Nylinder S."/>
            <person name="Jareborg N."/>
            <person name="Kallberg Y."/>
            <person name="Kronander E."/>
        </authorList>
    </citation>
    <scope>NUCLEOTIDE SEQUENCE [LARGE SCALE GENOMIC DNA]</scope>
</reference>
<dbReference type="AlphaFoldDB" id="A0AAV1KN07"/>
<protein>
    <submittedName>
        <fullName evidence="2">Uncharacterized protein</fullName>
    </submittedName>
</protein>
<name>A0AAV1KN07_9NEOP</name>
<evidence type="ECO:0000313" key="3">
    <source>
        <dbReference type="Proteomes" id="UP001314205"/>
    </source>
</evidence>
<evidence type="ECO:0000313" key="2">
    <source>
        <dbReference type="EMBL" id="CAK1583157.1"/>
    </source>
</evidence>
<feature type="signal peptide" evidence="1">
    <location>
        <begin position="1"/>
        <end position="18"/>
    </location>
</feature>